<evidence type="ECO:0000313" key="14">
    <source>
        <dbReference type="Proteomes" id="UP000319627"/>
    </source>
</evidence>
<comment type="caution">
    <text evidence="13">The sequence shown here is derived from an EMBL/GenBank/DDBJ whole genome shotgun (WGS) entry which is preliminary data.</text>
</comment>
<organism evidence="13 14">
    <name type="scientific">Azomonas agilis</name>
    <dbReference type="NCBI Taxonomy" id="116849"/>
    <lineage>
        <taxon>Bacteria</taxon>
        <taxon>Pseudomonadati</taxon>
        <taxon>Pseudomonadota</taxon>
        <taxon>Gammaproteobacteria</taxon>
        <taxon>Pseudomonadales</taxon>
        <taxon>Pseudomonadaceae</taxon>
        <taxon>Azomonas</taxon>
    </lineage>
</organism>
<dbReference type="InterPro" id="IPR051045">
    <property type="entry name" value="TonB-dependent_transducer"/>
</dbReference>
<keyword evidence="8" id="KW-1133">Transmembrane helix</keyword>
<evidence type="ECO:0000313" key="13">
    <source>
        <dbReference type="EMBL" id="TWH76542.1"/>
    </source>
</evidence>
<dbReference type="GO" id="GO:0005886">
    <property type="term" value="C:plasma membrane"/>
    <property type="evidence" value="ECO:0007669"/>
    <property type="project" value="UniProtKB-SubCell"/>
</dbReference>
<dbReference type="Gene3D" id="3.30.1150.10">
    <property type="match status" value="1"/>
</dbReference>
<accession>A0A562J057</accession>
<keyword evidence="3" id="KW-0813">Transport</keyword>
<dbReference type="EMBL" id="VLKG01000002">
    <property type="protein sequence ID" value="TWH76542.1"/>
    <property type="molecule type" value="Genomic_DNA"/>
</dbReference>
<evidence type="ECO:0000256" key="4">
    <source>
        <dbReference type="ARBA" id="ARBA00022475"/>
    </source>
</evidence>
<feature type="compositionally biased region" description="Polar residues" evidence="10">
    <location>
        <begin position="55"/>
        <end position="83"/>
    </location>
</feature>
<comment type="subcellular location">
    <subcellularLocation>
        <location evidence="1">Cell inner membrane</location>
        <topology evidence="1">Single-pass membrane protein</topology>
        <orientation evidence="1">Periplasmic side</orientation>
    </subcellularLocation>
</comment>
<evidence type="ECO:0000256" key="6">
    <source>
        <dbReference type="ARBA" id="ARBA00022692"/>
    </source>
</evidence>
<feature type="domain" description="TonB C-terminal" evidence="12">
    <location>
        <begin position="180"/>
        <end position="270"/>
    </location>
</feature>
<proteinExistence type="inferred from homology"/>
<dbReference type="Proteomes" id="UP000319627">
    <property type="component" value="Unassembled WGS sequence"/>
</dbReference>
<dbReference type="AlphaFoldDB" id="A0A562J057"/>
<feature type="region of interest" description="Disordered" evidence="10">
    <location>
        <begin position="54"/>
        <end position="172"/>
    </location>
</feature>
<evidence type="ECO:0000256" key="1">
    <source>
        <dbReference type="ARBA" id="ARBA00004383"/>
    </source>
</evidence>
<keyword evidence="5" id="KW-0997">Cell inner membrane</keyword>
<keyword evidence="6" id="KW-0812">Transmembrane</keyword>
<feature type="compositionally biased region" description="Low complexity" evidence="10">
    <location>
        <begin position="155"/>
        <end position="171"/>
    </location>
</feature>
<feature type="compositionally biased region" description="Polar residues" evidence="10">
    <location>
        <begin position="140"/>
        <end position="150"/>
    </location>
</feature>
<sequence>MGIAKIRISLGFVFSVSMHAAVAALILHQPTPVQPPTKDRLVIEIQGIIAERQIEQSSAGSRTHAQKAATSTQEASKPNTTPEPSKPREAQPPAPKVVVTKPNAIPLPKASATPIPDKPARPQVQEKPQPVAKKPEKTSKQPTATPVTTKESTDSGQGQQQAHMQQSIAHQPQQADLIKQYLKTIRRLIQSNLIYPSEARRDGSQGIPVISFRIAADGSILSGSLRIARSSGHPALDRHALQAASASAPFIPPPRAMEVSIAISFNTQSR</sequence>
<evidence type="ECO:0000259" key="12">
    <source>
        <dbReference type="PROSITE" id="PS52015"/>
    </source>
</evidence>
<gene>
    <name evidence="13" type="ORF">LX59_00582</name>
</gene>
<dbReference type="InterPro" id="IPR006260">
    <property type="entry name" value="TonB/TolA_C"/>
</dbReference>
<dbReference type="NCBIfam" id="TIGR01352">
    <property type="entry name" value="tonB_Cterm"/>
    <property type="match status" value="1"/>
</dbReference>
<dbReference type="SUPFAM" id="SSF74653">
    <property type="entry name" value="TolA/TonB C-terminal domain"/>
    <property type="match status" value="1"/>
</dbReference>
<evidence type="ECO:0000256" key="8">
    <source>
        <dbReference type="ARBA" id="ARBA00022989"/>
    </source>
</evidence>
<evidence type="ECO:0000256" key="11">
    <source>
        <dbReference type="SAM" id="SignalP"/>
    </source>
</evidence>
<dbReference type="GO" id="GO:0055085">
    <property type="term" value="P:transmembrane transport"/>
    <property type="evidence" value="ECO:0007669"/>
    <property type="project" value="InterPro"/>
</dbReference>
<keyword evidence="7" id="KW-0653">Protein transport</keyword>
<evidence type="ECO:0000256" key="9">
    <source>
        <dbReference type="ARBA" id="ARBA00023136"/>
    </source>
</evidence>
<keyword evidence="11" id="KW-0732">Signal</keyword>
<evidence type="ECO:0000256" key="3">
    <source>
        <dbReference type="ARBA" id="ARBA00022448"/>
    </source>
</evidence>
<name>A0A562J057_9GAMM</name>
<feature type="signal peptide" evidence="11">
    <location>
        <begin position="1"/>
        <end position="20"/>
    </location>
</feature>
<evidence type="ECO:0000256" key="10">
    <source>
        <dbReference type="SAM" id="MobiDB-lite"/>
    </source>
</evidence>
<dbReference type="GO" id="GO:0015031">
    <property type="term" value="P:protein transport"/>
    <property type="evidence" value="ECO:0007669"/>
    <property type="project" value="UniProtKB-KW"/>
</dbReference>
<dbReference type="PROSITE" id="PS52015">
    <property type="entry name" value="TONB_CTD"/>
    <property type="match status" value="1"/>
</dbReference>
<feature type="chain" id="PRO_5022195541" evidence="11">
    <location>
        <begin position="21"/>
        <end position="270"/>
    </location>
</feature>
<keyword evidence="4" id="KW-1003">Cell membrane</keyword>
<dbReference type="InterPro" id="IPR037682">
    <property type="entry name" value="TonB_C"/>
</dbReference>
<evidence type="ECO:0000256" key="7">
    <source>
        <dbReference type="ARBA" id="ARBA00022927"/>
    </source>
</evidence>
<evidence type="ECO:0000256" key="2">
    <source>
        <dbReference type="ARBA" id="ARBA00006555"/>
    </source>
</evidence>
<dbReference type="PANTHER" id="PTHR33446:SF13">
    <property type="entry name" value="TONB PROTEIN"/>
    <property type="match status" value="1"/>
</dbReference>
<protein>
    <submittedName>
        <fullName evidence="13">Protein TonB</fullName>
    </submittedName>
</protein>
<dbReference type="PANTHER" id="PTHR33446">
    <property type="entry name" value="PROTEIN TONB-RELATED"/>
    <property type="match status" value="1"/>
</dbReference>
<reference evidence="13 14" key="1">
    <citation type="submission" date="2019-07" db="EMBL/GenBank/DDBJ databases">
        <title>Genomic Encyclopedia of Type Strains, Phase I: the one thousand microbial genomes (KMG-I) project.</title>
        <authorList>
            <person name="Kyrpides N."/>
        </authorList>
    </citation>
    <scope>NUCLEOTIDE SEQUENCE [LARGE SCALE GENOMIC DNA]</scope>
    <source>
        <strain evidence="13 14">DSM 375</strain>
    </source>
</reference>
<keyword evidence="9" id="KW-0472">Membrane</keyword>
<evidence type="ECO:0000256" key="5">
    <source>
        <dbReference type="ARBA" id="ARBA00022519"/>
    </source>
</evidence>
<dbReference type="Pfam" id="PF03544">
    <property type="entry name" value="TonB_C"/>
    <property type="match status" value="1"/>
</dbReference>
<comment type="similarity">
    <text evidence="2">Belongs to the TonB family.</text>
</comment>
<keyword evidence="14" id="KW-1185">Reference proteome</keyword>